<dbReference type="InterPro" id="IPR033432">
    <property type="entry name" value="GH94_catalytic"/>
</dbReference>
<keyword evidence="2" id="KW-0808">Transferase</keyword>
<dbReference type="Pfam" id="PF06165">
    <property type="entry name" value="GH94_b-supersand"/>
    <property type="match status" value="2"/>
</dbReference>
<protein>
    <submittedName>
        <fullName evidence="8">Cellobiose phosphorylase</fullName>
    </submittedName>
</protein>
<keyword evidence="1" id="KW-0328">Glycosyltransferase</keyword>
<dbReference type="InterPro" id="IPR010383">
    <property type="entry name" value="Glyco_hydrolase_94_b-supersand"/>
</dbReference>
<feature type="transmembrane region" description="Helical" evidence="4">
    <location>
        <begin position="457"/>
        <end position="485"/>
    </location>
</feature>
<feature type="coiled-coil region" evidence="3">
    <location>
        <begin position="1297"/>
        <end position="1342"/>
    </location>
</feature>
<feature type="transmembrane region" description="Helical" evidence="4">
    <location>
        <begin position="428"/>
        <end position="451"/>
    </location>
</feature>
<feature type="domain" description="Glycoamylase-like" evidence="6">
    <location>
        <begin position="1385"/>
        <end position="1596"/>
    </location>
</feature>
<keyword evidence="4" id="KW-1133">Transmembrane helix</keyword>
<dbReference type="GO" id="GO:0030246">
    <property type="term" value="F:carbohydrate binding"/>
    <property type="evidence" value="ECO:0007669"/>
    <property type="project" value="InterPro"/>
</dbReference>
<dbReference type="GO" id="GO:0005975">
    <property type="term" value="P:carbohydrate metabolic process"/>
    <property type="evidence" value="ECO:0007669"/>
    <property type="project" value="InterPro"/>
</dbReference>
<dbReference type="GO" id="GO:0016757">
    <property type="term" value="F:glycosyltransferase activity"/>
    <property type="evidence" value="ECO:0007669"/>
    <property type="project" value="UniProtKB-KW"/>
</dbReference>
<dbReference type="InterPro" id="IPR008928">
    <property type="entry name" value="6-hairpin_glycosidase_sf"/>
</dbReference>
<proteinExistence type="predicted"/>
<evidence type="ECO:0000259" key="5">
    <source>
        <dbReference type="Pfam" id="PF06165"/>
    </source>
</evidence>
<dbReference type="Gene3D" id="1.50.10.10">
    <property type="match status" value="1"/>
</dbReference>
<evidence type="ECO:0000259" key="6">
    <source>
        <dbReference type="Pfam" id="PF10091"/>
    </source>
</evidence>
<dbReference type="InterPro" id="IPR012341">
    <property type="entry name" value="6hp_glycosidase-like_sf"/>
</dbReference>
<dbReference type="Pfam" id="PF10091">
    <property type="entry name" value="Glycoamylase"/>
    <property type="match status" value="1"/>
</dbReference>
<dbReference type="SUPFAM" id="SSF74650">
    <property type="entry name" value="Galactose mutarotase-like"/>
    <property type="match status" value="2"/>
</dbReference>
<feature type="coiled-coil region" evidence="3">
    <location>
        <begin position="2389"/>
        <end position="2416"/>
    </location>
</feature>
<dbReference type="Gene3D" id="2.70.98.40">
    <property type="entry name" value="Glycoside hydrolase, family 65, N-terminal domain"/>
    <property type="match status" value="2"/>
</dbReference>
<evidence type="ECO:0000256" key="1">
    <source>
        <dbReference type="ARBA" id="ARBA00022676"/>
    </source>
</evidence>
<dbReference type="CDD" id="cd11753">
    <property type="entry name" value="GH94N_ChvB_NdvB_2_like"/>
    <property type="match status" value="1"/>
</dbReference>
<dbReference type="Proteomes" id="UP000223596">
    <property type="component" value="Unassembled WGS sequence"/>
</dbReference>
<feature type="transmembrane region" description="Helical" evidence="4">
    <location>
        <begin position="846"/>
        <end position="863"/>
    </location>
</feature>
<name>A0AB36TET6_ACETH</name>
<dbReference type="SMART" id="SM01068">
    <property type="entry name" value="CBM_X"/>
    <property type="match status" value="2"/>
</dbReference>
<dbReference type="InterPro" id="IPR037820">
    <property type="entry name" value="GH94N_NdvB"/>
</dbReference>
<feature type="transmembrane region" description="Helical" evidence="4">
    <location>
        <begin position="869"/>
        <end position="891"/>
    </location>
</feature>
<keyword evidence="3" id="KW-0175">Coiled coil</keyword>
<dbReference type="PANTHER" id="PTHR37469:SF2">
    <property type="entry name" value="CELLOBIONIC ACID PHOSPHORYLASE"/>
    <property type="match status" value="1"/>
</dbReference>
<feature type="domain" description="Glycosyl hydrolase 94 supersandwich" evidence="5">
    <location>
        <begin position="1644"/>
        <end position="1915"/>
    </location>
</feature>
<evidence type="ECO:0000256" key="4">
    <source>
        <dbReference type="SAM" id="Phobius"/>
    </source>
</evidence>
<dbReference type="InterPro" id="IPR037018">
    <property type="entry name" value="GH65_N"/>
</dbReference>
<dbReference type="PANTHER" id="PTHR37469">
    <property type="entry name" value="CELLOBIONIC ACID PHOSPHORYLASE-RELATED"/>
    <property type="match status" value="1"/>
</dbReference>
<gene>
    <name evidence="8" type="ORF">M972_111082</name>
</gene>
<feature type="domain" description="Glycosyl hydrolase 94 catalytic" evidence="7">
    <location>
        <begin position="2419"/>
        <end position="2843"/>
    </location>
</feature>
<dbReference type="InterPro" id="IPR011013">
    <property type="entry name" value="Gal_mutarotase_sf_dom"/>
</dbReference>
<feature type="transmembrane region" description="Helical" evidence="4">
    <location>
        <begin position="6"/>
        <end position="26"/>
    </location>
</feature>
<dbReference type="InterPro" id="IPR037824">
    <property type="entry name" value="GH94N_2_NdvB"/>
</dbReference>
<keyword evidence="4" id="KW-0472">Membrane</keyword>
<accession>A0AB36TET6</accession>
<evidence type="ECO:0000313" key="8">
    <source>
        <dbReference type="EMBL" id="PFH02313.1"/>
    </source>
</evidence>
<evidence type="ECO:0000259" key="7">
    <source>
        <dbReference type="Pfam" id="PF17167"/>
    </source>
</evidence>
<dbReference type="CDD" id="cd11756">
    <property type="entry name" value="GH94N_ChvB_NdvB_1_like"/>
    <property type="match status" value="1"/>
</dbReference>
<reference evidence="8 9" key="1">
    <citation type="submission" date="2017-09" db="EMBL/GenBank/DDBJ databases">
        <title>Evaluation of Pacific Biosciences Sequencing Technology to Finishing C. thermocellum Genome Sequences.</title>
        <authorList>
            <person name="Brown S."/>
        </authorList>
    </citation>
    <scope>NUCLEOTIDE SEQUENCE [LARGE SCALE GENOMIC DNA]</scope>
    <source>
        <strain evidence="8 9">AD2</strain>
    </source>
</reference>
<feature type="domain" description="Glycosyl hydrolase 94 supersandwich" evidence="5">
    <location>
        <begin position="2139"/>
        <end position="2405"/>
    </location>
</feature>
<dbReference type="InterPro" id="IPR052047">
    <property type="entry name" value="GH94_Enzymes"/>
</dbReference>
<evidence type="ECO:0000256" key="2">
    <source>
        <dbReference type="ARBA" id="ARBA00022679"/>
    </source>
</evidence>
<evidence type="ECO:0000313" key="9">
    <source>
        <dbReference type="Proteomes" id="UP000223596"/>
    </source>
</evidence>
<keyword evidence="4" id="KW-0812">Transmembrane</keyword>
<dbReference type="InterPro" id="IPR019282">
    <property type="entry name" value="Glycoamylase-like_cons_dom"/>
</dbReference>
<organism evidence="8 9">
    <name type="scientific">Acetivibrio thermocellus AD2</name>
    <dbReference type="NCBI Taxonomy" id="1138384"/>
    <lineage>
        <taxon>Bacteria</taxon>
        <taxon>Bacillati</taxon>
        <taxon>Bacillota</taxon>
        <taxon>Clostridia</taxon>
        <taxon>Eubacteriales</taxon>
        <taxon>Oscillospiraceae</taxon>
        <taxon>Acetivibrio</taxon>
    </lineage>
</organism>
<dbReference type="SUPFAM" id="SSF48208">
    <property type="entry name" value="Six-hairpin glycosidases"/>
    <property type="match status" value="1"/>
</dbReference>
<dbReference type="Gene3D" id="2.60.420.10">
    <property type="entry name" value="Maltose phosphorylase, domain 3"/>
    <property type="match status" value="1"/>
</dbReference>
<dbReference type="Pfam" id="PF17167">
    <property type="entry name" value="Glyco_hydro_94"/>
    <property type="match status" value="1"/>
</dbReference>
<dbReference type="Gene3D" id="1.50.10.140">
    <property type="match status" value="2"/>
</dbReference>
<comment type="caution">
    <text evidence="8">The sequence shown here is derived from an EMBL/GenBank/DDBJ whole genome shotgun (WGS) entry which is preliminary data.</text>
</comment>
<feature type="transmembrane region" description="Helical" evidence="4">
    <location>
        <begin position="928"/>
        <end position="944"/>
    </location>
</feature>
<dbReference type="EMBL" id="PDBW01000001">
    <property type="protein sequence ID" value="PFH02313.1"/>
    <property type="molecule type" value="Genomic_DNA"/>
</dbReference>
<evidence type="ECO:0000256" key="3">
    <source>
        <dbReference type="SAM" id="Coils"/>
    </source>
</evidence>
<sequence length="2922" mass="334033">MQMQLYILYLLGLFGILLCLFLLAIFSNCNERQRQLKVQDASLTFDELEAYAKEIAIEHSVSGKKSMFSWPIPRMNDNYRYIMSVYKEMNEDVQKGISTTPAAEWLLDNFYIIEEQVKSLRRDLTKEVYAKLPVLDSGHLKGYARIYSIALELLSHTDGRIDEKVLVNYIKAYQSNNVLTGRELWAFPIMLKLVLIEKTRYICEKIAKAQEQRRKVEEILKAFDENIENTTQLITAIDNELKGKYEVNSAFIEYLAYKFRKMGRAYTHVLRYIDERLGESGTTVDDITQKEHNEQTASKASIGNCIMSLKFISTVNWVDIFEQLSKVEQILREDPSGFYSLMDFDSRNYYRNRVEKLALKYKVSESHVAKKAVELARNAVENGNLTDKRLAHVGYYLVGKGICELEKEIGYEKSFNQRMFERIKEHPACLYFGFIGFITVLLLLCVTKYSLFRAEKYGIALSIIAVLATIIPATDIAVNFVNWVLCKMIKPSLLPKLDFENGIPEEYATMVVIPALLPDENRARELIDNLEVYYLANREKNLYFSIAGDFKDAPNKEMAGDKKIIETALGRIAELNEKYGRKNEGGEKDSRDIFYYFHRHRQFNEKQNKWMGWERKRGALLEFNEVLLGSRTTSYSIMSHDVSQLPKIKYVITLDADTILPLGAARKLIGTMAHPLHRPVIDEQKGIVTEGYGLLQPRIGFDIESVNKSLFSRIFAGEEGIDPYASAISDVYQDLFGEGIFTGKGIYDLEVFQKLLKDAIPDNTVLSHDLLEGSYVRAGLVTDIEFIDGYPSKLNSYAMRLHRWVRGDWQLLPWLRGKTKDRKGNVIKNPLSLISRWKILDNLRRSIVAPSITLLIALGFSILPGSSLFWLGASLLTIYFPLITGTIDYIASKPLGAITSKRYKPAICGLKASFLQMTLQFVFLPYNAWLMVHAAVLSLVRVLFTKRNMLEWVTALDAERGLKNSLKGYVIKMKAAAFQALVVVVLAFAFKTGFSAAVSVLPFAVWVSSPFIAYWISKETVYKTETLSDEENLELRRIARKTWRYYEEFVNRRNNYLAPDNFQEDPPNGIAYRTSPTNIGLGMLAALTARDLGYIGTLELCDIISRTMSTVEKMEKWNGHLYNWYDTRTLETLRPRYISTVDSGNFVCYLITLKEGLAEYLNRPLEDRAFIDGIRDTASLIADENENPYKDISCLKECIVISEGRSYVDIPQMMKALTKLSEDGNKMKDSKDVWKAKVDSMIEMLKIELYTYMPWCDMIDELTEAFEKSEADIKEAFHGIIRKLNSDYSLKAMPVVYRETIKQIEKLRKKLKDGQQKNIEGLDRLKEALEGAAESADKLVKRYVDLINRICRIADETEFVHLYDKKKQLFSIGYNIEENSLTNSYYDLLASEARQTSYIAIARGEVDQQHWFKLGRTLTQIDRYKGMVSWSGTMFEYFMPLLIMKSHKNTLLDETYSFVVRSQKKYGKQRNLPWGISESGFYSFDINLDYQYKAFGVPWLGLKRGLVEDMVVSPYATMLVLPLVPRDAMDNLKRLIAEGAYGHYGMYEAIDYTPERIPLGEKKGIVKSYMAHHQGMSILALNNYFNDNIMQKRFHADPVVDAAKLLLMEKVPSNIVFTKENKEKILPFKDVVYDEKDFLRECGMPDPVLPKAHILSNGNYSVMVTDRGTGYSRWKNLDVTRWREDVTLDNYGMFFYIRDVQNDEVWTSTFAPGRKKPDEYKVEFTSGKAKYYRKDGDIDTLTEIVVCAGENAEIRSITLANHGQESCVMEITSYFEPVLSHHGADIAHPAFGNLFIRTEFLAEHNCLIAGRRPRSEKEKPVWIMNTVVLEGEGVGSLQYETDRMQFIGRGRNVSEPVALEPHRPLTNSVGAVLDPVMSFRQIVRVEPGKSVKISFVTAVANSREDVVEMATKFKSPQVIKDELGMAVTKSRVEARYLNLDTEEIELYQDMISHILFISPLQRQKQKWVMNNKKGQPGLWPYGISGDIPIVLVMLDKTDDIDIVREVLKAHEYWRLKKLAVDLVILNEEENSYTNPVNSLLMDIIAESHAHDLINKPGGVFILKKSNMPPEDIDLICSVSRIILKGDAGDLKDQVKYARSIALAEFKQFEKKPASYDSKLAKDLELNFYNGLGGFGKDGKEYVIFLENGQNTPLPWINVISNQRFGFIVTESGSGYTWFENSRENKLTPWSNDPVSDTPGEILYVMDEHAGDVWSVTPLPVREKEPYMIRHGFGYTVFSHASHGIEQEMVQFVPVDDSVKISILKLKNQSQENRGLSLTYYIRPVLGVSDQFTAMHINTKADNGMIVIKNNYNDEFPGRVAFIDSSLKVNSLTCDRKEFFGAGDIANPEGIKRTSLSGTTGAGFDPCAAISVSVNLKPDEEKEIIFLLGAGRDEEEARQLSAKYKKLEEAKKALGEVKKFWELKLGALQFETPNTAMDILLNGWLLYQVVSCRLWTRSGFYQSGGAYGFRDQLQDSISLTHIWPEATRNQILLHSRHQFIEGDVQHWWHEEKYKGTRTKFSDDLLWMPYATIEYIRITGDYDILYEETPFLEDEPLKEFEDEAYRVPRISHTVSTLYDHCIRAINRSLKFGEHGIPLIGSGDWNDGMNTVGNKGKGESVWLGWFLYSILKNFAPLCERMGDNELAKRYLDTADRIVENIEKNAWDGKWYRRAYFDNGVPLGSIQNSECQIDSLAQSWAVISEGGDKERIAEAMSALENYLVKRDEGLIKLLTPPFDEGDLEPGYIKSYVPGVRENGGQYTHAAAWVVMAFAKMGDGEKAMELFDLLNPINHSRTHIEYSRYKVEPYVMAADVYSVPPHTGRGGWTWYTGSAGWIYRVGFEYILGFKKRGETLEIDPCIPGKWTDFTIKYRYYDTDYIIEVKNPEGVNTGVKKVIVDGKVCDDGKVQLVNDKDTHKVEVYMGKK</sequence>